<dbReference type="Pfam" id="PF01636">
    <property type="entry name" value="APH"/>
    <property type="match status" value="1"/>
</dbReference>
<dbReference type="Gene3D" id="3.30.200.20">
    <property type="entry name" value="Phosphorylase Kinase, domain 1"/>
    <property type="match status" value="1"/>
</dbReference>
<protein>
    <recommendedName>
        <fullName evidence="1">Aminoglycoside phosphotransferase domain-containing protein</fullName>
    </recommendedName>
</protein>
<dbReference type="PANTHER" id="PTHR21310">
    <property type="entry name" value="AMINOGLYCOSIDE PHOSPHOTRANSFERASE-RELATED-RELATED"/>
    <property type="match status" value="1"/>
</dbReference>
<evidence type="ECO:0000313" key="2">
    <source>
        <dbReference type="EMBL" id="RPA74568.1"/>
    </source>
</evidence>
<dbReference type="Proteomes" id="UP000275078">
    <property type="component" value="Unassembled WGS sequence"/>
</dbReference>
<dbReference type="InterPro" id="IPR011009">
    <property type="entry name" value="Kinase-like_dom_sf"/>
</dbReference>
<feature type="domain" description="Aminoglycoside phosphotransferase" evidence="1">
    <location>
        <begin position="3"/>
        <end position="89"/>
    </location>
</feature>
<evidence type="ECO:0000313" key="3">
    <source>
        <dbReference type="Proteomes" id="UP000275078"/>
    </source>
</evidence>
<proteinExistence type="predicted"/>
<reference evidence="2 3" key="1">
    <citation type="journal article" date="2018" name="Nat. Ecol. Evol.">
        <title>Pezizomycetes genomes reveal the molecular basis of ectomycorrhizal truffle lifestyle.</title>
        <authorList>
            <person name="Murat C."/>
            <person name="Payen T."/>
            <person name="Noel B."/>
            <person name="Kuo A."/>
            <person name="Morin E."/>
            <person name="Chen J."/>
            <person name="Kohler A."/>
            <person name="Krizsan K."/>
            <person name="Balestrini R."/>
            <person name="Da Silva C."/>
            <person name="Montanini B."/>
            <person name="Hainaut M."/>
            <person name="Levati E."/>
            <person name="Barry K.W."/>
            <person name="Belfiori B."/>
            <person name="Cichocki N."/>
            <person name="Clum A."/>
            <person name="Dockter R.B."/>
            <person name="Fauchery L."/>
            <person name="Guy J."/>
            <person name="Iotti M."/>
            <person name="Le Tacon F."/>
            <person name="Lindquist E.A."/>
            <person name="Lipzen A."/>
            <person name="Malagnac F."/>
            <person name="Mello A."/>
            <person name="Molinier V."/>
            <person name="Miyauchi S."/>
            <person name="Poulain J."/>
            <person name="Riccioni C."/>
            <person name="Rubini A."/>
            <person name="Sitrit Y."/>
            <person name="Splivallo R."/>
            <person name="Traeger S."/>
            <person name="Wang M."/>
            <person name="Zifcakova L."/>
            <person name="Wipf D."/>
            <person name="Zambonelli A."/>
            <person name="Paolocci F."/>
            <person name="Nowrousian M."/>
            <person name="Ottonello S."/>
            <person name="Baldrian P."/>
            <person name="Spatafora J.W."/>
            <person name="Henrissat B."/>
            <person name="Nagy L.G."/>
            <person name="Aury J.M."/>
            <person name="Wincker P."/>
            <person name="Grigoriev I.V."/>
            <person name="Bonfante P."/>
            <person name="Martin F.M."/>
        </authorList>
    </citation>
    <scope>NUCLEOTIDE SEQUENCE [LARGE SCALE GENOMIC DNA]</scope>
    <source>
        <strain evidence="2 3">RN42</strain>
    </source>
</reference>
<dbReference type="SUPFAM" id="SSF56112">
    <property type="entry name" value="Protein kinase-like (PK-like)"/>
    <property type="match status" value="1"/>
</dbReference>
<dbReference type="OrthoDB" id="2906425at2759"/>
<dbReference type="AlphaFoldDB" id="A0A3N4HPZ0"/>
<dbReference type="InterPro" id="IPR051678">
    <property type="entry name" value="AGP_Transferase"/>
</dbReference>
<dbReference type="InterPro" id="IPR002575">
    <property type="entry name" value="Aminoglycoside_PTrfase"/>
</dbReference>
<feature type="non-terminal residue" evidence="2">
    <location>
        <position position="1"/>
    </location>
</feature>
<evidence type="ECO:0000259" key="1">
    <source>
        <dbReference type="Pfam" id="PF01636"/>
    </source>
</evidence>
<gene>
    <name evidence="2" type="ORF">BJ508DRAFT_215288</name>
</gene>
<organism evidence="2 3">
    <name type="scientific">Ascobolus immersus RN42</name>
    <dbReference type="NCBI Taxonomy" id="1160509"/>
    <lineage>
        <taxon>Eukaryota</taxon>
        <taxon>Fungi</taxon>
        <taxon>Dikarya</taxon>
        <taxon>Ascomycota</taxon>
        <taxon>Pezizomycotina</taxon>
        <taxon>Pezizomycetes</taxon>
        <taxon>Pezizales</taxon>
        <taxon>Ascobolaceae</taxon>
        <taxon>Ascobolus</taxon>
    </lineage>
</organism>
<sequence length="107" mass="12399">VSVRFLGEGMFNKAYLVKVLGVEKEFFFRVRLPVDPHHRTASEVATLEFLRRNTSIPVPRVYAYDSSSDNSLKFKWILMDRVKGVPLREVWDSIKLEHMVDVVNSST</sequence>
<keyword evidence="3" id="KW-1185">Reference proteome</keyword>
<accession>A0A3N4HPZ0</accession>
<dbReference type="PANTHER" id="PTHR21310:SF13">
    <property type="entry name" value="AMINOGLYCOSIDE PHOSPHOTRANSFERASE DOMAIN-CONTAINING PROTEIN"/>
    <property type="match status" value="1"/>
</dbReference>
<dbReference type="EMBL" id="ML119787">
    <property type="protein sequence ID" value="RPA74568.1"/>
    <property type="molecule type" value="Genomic_DNA"/>
</dbReference>
<name>A0A3N4HPZ0_ASCIM</name>